<gene>
    <name evidence="1" type="ORF">LCGC14_1535780</name>
</gene>
<organism evidence="1">
    <name type="scientific">marine sediment metagenome</name>
    <dbReference type="NCBI Taxonomy" id="412755"/>
    <lineage>
        <taxon>unclassified sequences</taxon>
        <taxon>metagenomes</taxon>
        <taxon>ecological metagenomes</taxon>
    </lineage>
</organism>
<comment type="caution">
    <text evidence="1">The sequence shown here is derived from an EMBL/GenBank/DDBJ whole genome shotgun (WGS) entry which is preliminary data.</text>
</comment>
<sequence length="34" mass="4307">MTREKFKEQNLEITDIRYINEEYVFLVEEKKKNK</sequence>
<accession>A0A0F9LVE3</accession>
<dbReference type="AlphaFoldDB" id="A0A0F9LVE3"/>
<protein>
    <submittedName>
        <fullName evidence="1">Uncharacterized protein</fullName>
    </submittedName>
</protein>
<reference evidence="1" key="1">
    <citation type="journal article" date="2015" name="Nature">
        <title>Complex archaea that bridge the gap between prokaryotes and eukaryotes.</title>
        <authorList>
            <person name="Spang A."/>
            <person name="Saw J.H."/>
            <person name="Jorgensen S.L."/>
            <person name="Zaremba-Niedzwiedzka K."/>
            <person name="Martijn J."/>
            <person name="Lind A.E."/>
            <person name="van Eijk R."/>
            <person name="Schleper C."/>
            <person name="Guy L."/>
            <person name="Ettema T.J."/>
        </authorList>
    </citation>
    <scope>NUCLEOTIDE SEQUENCE</scope>
</reference>
<evidence type="ECO:0000313" key="1">
    <source>
        <dbReference type="EMBL" id="KKM61042.1"/>
    </source>
</evidence>
<dbReference type="EMBL" id="LAZR01011564">
    <property type="protein sequence ID" value="KKM61042.1"/>
    <property type="molecule type" value="Genomic_DNA"/>
</dbReference>
<proteinExistence type="predicted"/>
<name>A0A0F9LVE3_9ZZZZ</name>